<keyword evidence="4" id="KW-0804">Transcription</keyword>
<keyword evidence="3" id="KW-0805">Transcription regulation</keyword>
<dbReference type="EMBL" id="JAGMUV010000031">
    <property type="protein sequence ID" value="KAH7114918.1"/>
    <property type="molecule type" value="Genomic_DNA"/>
</dbReference>
<keyword evidence="1" id="KW-0479">Metal-binding</keyword>
<evidence type="ECO:0000256" key="6">
    <source>
        <dbReference type="PROSITE-ProRule" id="PRU00042"/>
    </source>
</evidence>
<dbReference type="PROSITE" id="PS50157">
    <property type="entry name" value="ZINC_FINGER_C2H2_2"/>
    <property type="match status" value="2"/>
</dbReference>
<evidence type="ECO:0000256" key="4">
    <source>
        <dbReference type="ARBA" id="ARBA00023163"/>
    </source>
</evidence>
<dbReference type="PROSITE" id="PS00463">
    <property type="entry name" value="ZN2_CY6_FUNGAL_1"/>
    <property type="match status" value="1"/>
</dbReference>
<dbReference type="GO" id="GO:0008270">
    <property type="term" value="F:zinc ion binding"/>
    <property type="evidence" value="ECO:0007669"/>
    <property type="project" value="UniProtKB-KW"/>
</dbReference>
<dbReference type="SMART" id="SM00066">
    <property type="entry name" value="GAL4"/>
    <property type="match status" value="1"/>
</dbReference>
<evidence type="ECO:0000256" key="5">
    <source>
        <dbReference type="ARBA" id="ARBA00023242"/>
    </source>
</evidence>
<evidence type="ECO:0000259" key="7">
    <source>
        <dbReference type="PROSITE" id="PS50048"/>
    </source>
</evidence>
<dbReference type="OrthoDB" id="10018191at2759"/>
<accession>A0A9P9IB52</accession>
<dbReference type="GO" id="GO:0003677">
    <property type="term" value="F:DNA binding"/>
    <property type="evidence" value="ECO:0007669"/>
    <property type="project" value="InterPro"/>
</dbReference>
<protein>
    <submittedName>
        <fullName evidence="9">Uncharacterized protein</fullName>
    </submittedName>
</protein>
<dbReference type="SUPFAM" id="SSF57701">
    <property type="entry name" value="Zn2/Cys6 DNA-binding domain"/>
    <property type="match status" value="1"/>
</dbReference>
<keyword evidence="10" id="KW-1185">Reference proteome</keyword>
<keyword evidence="6" id="KW-0863">Zinc-finger</keyword>
<dbReference type="InterPro" id="IPR036236">
    <property type="entry name" value="Znf_C2H2_sf"/>
</dbReference>
<reference evidence="9" key="1">
    <citation type="journal article" date="2021" name="Nat. Commun.">
        <title>Genetic determinants of endophytism in the Arabidopsis root mycobiome.</title>
        <authorList>
            <person name="Mesny F."/>
            <person name="Miyauchi S."/>
            <person name="Thiergart T."/>
            <person name="Pickel B."/>
            <person name="Atanasova L."/>
            <person name="Karlsson M."/>
            <person name="Huettel B."/>
            <person name="Barry K.W."/>
            <person name="Haridas S."/>
            <person name="Chen C."/>
            <person name="Bauer D."/>
            <person name="Andreopoulos W."/>
            <person name="Pangilinan J."/>
            <person name="LaButti K."/>
            <person name="Riley R."/>
            <person name="Lipzen A."/>
            <person name="Clum A."/>
            <person name="Drula E."/>
            <person name="Henrissat B."/>
            <person name="Kohler A."/>
            <person name="Grigoriev I.V."/>
            <person name="Martin F.M."/>
            <person name="Hacquard S."/>
        </authorList>
    </citation>
    <scope>NUCLEOTIDE SEQUENCE</scope>
    <source>
        <strain evidence="9">MPI-CAGE-AT-0147</strain>
    </source>
</reference>
<keyword evidence="2" id="KW-0862">Zinc</keyword>
<sequence>MPSCPHCKITFQRREHLDRHLHRHSGLRPFTCNVCNKSFPRRDTLRRHLVTHGEEAVKAHETARYFPAACQSCARSKQRCDGQSPCGRCRQKGLICAHRRVTKPTHAESVAAMEDEEHRVTTICHQSQASESVSLDLSRSVHNKPAYPSSAATIAQHVTTQDLQGTEDTSVSRHTPRGLAFAPLTGFGSRAHQPSSEAITSLLDFATPSVSASEDIFTEPMSSIGYSSLWTLNDFNPDFLDSSMDFGFTMTSDQLLSQMASATPVPPDPQELPQRVETSGLPKATARSCFDVTSSCLPFPHLEPDDYHTSMSEDYGHVQEDFDVLHARISQFYESQLGFDAATGKSTFVEASIFYGFVQLYYEYFDPCLPFVHRTTLKEGNTAWILYLAMAAIGCQYSAVSHHERYKSGLHDVLHRAVLINMPGNPKTAERSFIEAAVLHHVCMSFDGTQSGIASVQYSKGVLATLQRALLVPRDTLAAEVPEGFDARTRKWHSWIEVESRRRLIYTIWLVECLNYIFLDLRPSLSPGALEESLPSDDNMWRASNAQGWWKCYSGKRGNKIYTVNPTLLSQQFTFNAAVQKLNTFSQLVILMGVYVEERYMKKFAESWLFRHLMSRANGTTTPEDRPDTLNPRMERQLPILEELGLAANHGFECFPSENRPSASGLSSQTTVRKFYHLLSILRQCPLRTLYALSGWQVTASGMDIANREFAAWVHEKPKAARECLWHCSMIFALLRQETMIAFFDPLILLTAALFLRQYLLEFGSSDTRQQDTGSGGSLRLDRMFDRSHVEPWIQSGTPSSFYITGMGSLSDKGASIRVLKEFHRILLCQQSWIGLSRGIAYTAVQHLHGSIPTFTPE</sequence>
<dbReference type="FunFam" id="3.30.160.60:FF:000264">
    <property type="entry name" value="Zinc finger protein 236"/>
    <property type="match status" value="1"/>
</dbReference>
<organism evidence="9 10">
    <name type="scientific">Dactylonectria macrodidyma</name>
    <dbReference type="NCBI Taxonomy" id="307937"/>
    <lineage>
        <taxon>Eukaryota</taxon>
        <taxon>Fungi</taxon>
        <taxon>Dikarya</taxon>
        <taxon>Ascomycota</taxon>
        <taxon>Pezizomycotina</taxon>
        <taxon>Sordariomycetes</taxon>
        <taxon>Hypocreomycetidae</taxon>
        <taxon>Hypocreales</taxon>
        <taxon>Nectriaceae</taxon>
        <taxon>Dactylonectria</taxon>
    </lineage>
</organism>
<proteinExistence type="predicted"/>
<dbReference type="Pfam" id="PF00096">
    <property type="entry name" value="zf-C2H2"/>
    <property type="match status" value="1"/>
</dbReference>
<evidence type="ECO:0000256" key="3">
    <source>
        <dbReference type="ARBA" id="ARBA00023015"/>
    </source>
</evidence>
<comment type="caution">
    <text evidence="9">The sequence shown here is derived from an EMBL/GenBank/DDBJ whole genome shotgun (WGS) entry which is preliminary data.</text>
</comment>
<dbReference type="Gene3D" id="4.10.240.10">
    <property type="entry name" value="Zn(2)-C6 fungal-type DNA-binding domain"/>
    <property type="match status" value="1"/>
</dbReference>
<dbReference type="SMART" id="SM00355">
    <property type="entry name" value="ZnF_C2H2"/>
    <property type="match status" value="2"/>
</dbReference>
<evidence type="ECO:0000256" key="2">
    <source>
        <dbReference type="ARBA" id="ARBA00022833"/>
    </source>
</evidence>
<evidence type="ECO:0000259" key="8">
    <source>
        <dbReference type="PROSITE" id="PS50157"/>
    </source>
</evidence>
<dbReference type="Gene3D" id="3.30.160.60">
    <property type="entry name" value="Classic Zinc Finger"/>
    <property type="match status" value="1"/>
</dbReference>
<dbReference type="PANTHER" id="PTHR47660">
    <property type="entry name" value="TRANSCRIPTION FACTOR WITH C2H2 AND ZN(2)-CYS(6) DNA BINDING DOMAIN (EUROFUNG)-RELATED-RELATED"/>
    <property type="match status" value="1"/>
</dbReference>
<feature type="domain" description="C2H2-type" evidence="8">
    <location>
        <begin position="2"/>
        <end position="29"/>
    </location>
</feature>
<feature type="domain" description="C2H2-type" evidence="8">
    <location>
        <begin position="30"/>
        <end position="57"/>
    </location>
</feature>
<dbReference type="PROSITE" id="PS00028">
    <property type="entry name" value="ZINC_FINGER_C2H2_1"/>
    <property type="match status" value="2"/>
</dbReference>
<dbReference type="AlphaFoldDB" id="A0A9P9IB52"/>
<dbReference type="SUPFAM" id="SSF57667">
    <property type="entry name" value="beta-beta-alpha zinc fingers"/>
    <property type="match status" value="1"/>
</dbReference>
<keyword evidence="5" id="KW-0539">Nucleus</keyword>
<dbReference type="CDD" id="cd00067">
    <property type="entry name" value="GAL4"/>
    <property type="match status" value="1"/>
</dbReference>
<dbReference type="InterPro" id="IPR036864">
    <property type="entry name" value="Zn2-C6_fun-type_DNA-bd_sf"/>
</dbReference>
<dbReference type="InterPro" id="IPR001138">
    <property type="entry name" value="Zn2Cys6_DnaBD"/>
</dbReference>
<name>A0A9P9IB52_9HYPO</name>
<dbReference type="CDD" id="cd12148">
    <property type="entry name" value="fungal_TF_MHR"/>
    <property type="match status" value="1"/>
</dbReference>
<dbReference type="Pfam" id="PF04082">
    <property type="entry name" value="Fungal_trans"/>
    <property type="match status" value="1"/>
</dbReference>
<feature type="domain" description="Zn(2)-C6 fungal-type" evidence="7">
    <location>
        <begin position="69"/>
        <end position="98"/>
    </location>
</feature>
<dbReference type="Proteomes" id="UP000738349">
    <property type="component" value="Unassembled WGS sequence"/>
</dbReference>
<evidence type="ECO:0000313" key="9">
    <source>
        <dbReference type="EMBL" id="KAH7114918.1"/>
    </source>
</evidence>
<dbReference type="InterPro" id="IPR007219">
    <property type="entry name" value="XnlR_reg_dom"/>
</dbReference>
<dbReference type="GO" id="GO:0006351">
    <property type="term" value="P:DNA-templated transcription"/>
    <property type="evidence" value="ECO:0007669"/>
    <property type="project" value="InterPro"/>
</dbReference>
<dbReference type="PROSITE" id="PS50048">
    <property type="entry name" value="ZN2_CY6_FUNGAL_2"/>
    <property type="match status" value="1"/>
</dbReference>
<dbReference type="InterPro" id="IPR013087">
    <property type="entry name" value="Znf_C2H2_type"/>
</dbReference>
<evidence type="ECO:0000256" key="1">
    <source>
        <dbReference type="ARBA" id="ARBA00022723"/>
    </source>
</evidence>
<evidence type="ECO:0000313" key="10">
    <source>
        <dbReference type="Proteomes" id="UP000738349"/>
    </source>
</evidence>
<dbReference type="Pfam" id="PF00172">
    <property type="entry name" value="Zn_clus"/>
    <property type="match status" value="1"/>
</dbReference>
<gene>
    <name evidence="9" type="ORF">EDB81DRAFT_669310</name>
</gene>
<dbReference type="GO" id="GO:0000981">
    <property type="term" value="F:DNA-binding transcription factor activity, RNA polymerase II-specific"/>
    <property type="evidence" value="ECO:0007669"/>
    <property type="project" value="InterPro"/>
</dbReference>